<protein>
    <submittedName>
        <fullName evidence="2">Glucan 1,4-alpha-glucosidase</fullName>
    </submittedName>
</protein>
<evidence type="ECO:0000259" key="1">
    <source>
        <dbReference type="Pfam" id="PF00723"/>
    </source>
</evidence>
<feature type="domain" description="GH15-like" evidence="1">
    <location>
        <begin position="16"/>
        <end position="209"/>
    </location>
</feature>
<proteinExistence type="predicted"/>
<accession>A0A0U5BRI6</accession>
<dbReference type="GO" id="GO:0005975">
    <property type="term" value="P:carbohydrate metabolic process"/>
    <property type="evidence" value="ECO:0007669"/>
    <property type="project" value="InterPro"/>
</dbReference>
<dbReference type="InterPro" id="IPR012341">
    <property type="entry name" value="6hp_glycosidase-like_sf"/>
</dbReference>
<reference evidence="2 3" key="2">
    <citation type="submission" date="2016-01" db="EMBL/GenBank/DDBJ databases">
        <title>Microcella alkaliphila JAM AC0309 whole genome shotgun sequence.</title>
        <authorList>
            <person name="Kurata A."/>
            <person name="Hirose Y."/>
            <person name="Kishimoto N."/>
            <person name="Kobayashi T."/>
        </authorList>
    </citation>
    <scope>NUCLEOTIDE SEQUENCE [LARGE SCALE GENOMIC DNA]</scope>
    <source>
        <strain evidence="2 3">JAM AC0309</strain>
    </source>
</reference>
<dbReference type="InterPro" id="IPR011613">
    <property type="entry name" value="GH15-like"/>
</dbReference>
<dbReference type="KEGG" id="malk:MalAC0309_2073"/>
<evidence type="ECO:0000313" key="3">
    <source>
        <dbReference type="Proteomes" id="UP000218965"/>
    </source>
</evidence>
<name>A0A0U5BRI6_9MICO</name>
<sequence length="381" mass="41240">MTALTTPVGTDALADLARSSVSLITSLQHPSGAYPASPTFSAYQGYSWFRDGAFIADGVSSAGAVNSASRFFDWCQRMLVERRSRITEIVEAAAAGRPLPDEHMLPTRFTMEGAEGDDDWWDFQTDGYGTWVWAAVAHADRHGLDVARWRDGIALSVDYLAATWSRPCYDWWEEHREQVHVSTLLCIVAGLEAAVRSAAVEGDRADAARGAAAAARDLVARRGVHDGHLTKWLGSTDVDGSLSAAIAPLGVIDATSPLGRASIRAVDDALDVGGGVHRFSFDTFYGGGQWPLLSCMLGLAYAAAGDRPAALARLEWAARTVTPEGYLPEQVSDHLLAPERRAEWVERWGDVATPLLWSHAMFVRLAIELDIITPHVPEEGA</sequence>
<dbReference type="GO" id="GO:0004553">
    <property type="term" value="F:hydrolase activity, hydrolyzing O-glycosyl compounds"/>
    <property type="evidence" value="ECO:0007669"/>
    <property type="project" value="UniProtKB-ARBA"/>
</dbReference>
<gene>
    <name evidence="2" type="ORF">MalAC0309_2073</name>
</gene>
<evidence type="ECO:0000313" key="2">
    <source>
        <dbReference type="EMBL" id="BAU32918.1"/>
    </source>
</evidence>
<dbReference type="EMBL" id="AP017315">
    <property type="protein sequence ID" value="BAU32918.1"/>
    <property type="molecule type" value="Genomic_DNA"/>
</dbReference>
<dbReference type="AlphaFoldDB" id="A0A0U5BRI6"/>
<reference evidence="3" key="1">
    <citation type="submission" date="2015-12" db="EMBL/GenBank/DDBJ databases">
        <authorList>
            <person name="Shamseldin A."/>
            <person name="Moawad H."/>
            <person name="Abd El-Rahim W.M."/>
            <person name="Sadowsky M.J."/>
        </authorList>
    </citation>
    <scope>NUCLEOTIDE SEQUENCE [LARGE SCALE GENOMIC DNA]</scope>
    <source>
        <strain evidence="3">JAM AC0309</strain>
    </source>
</reference>
<dbReference type="Gene3D" id="1.50.10.10">
    <property type="match status" value="1"/>
</dbReference>
<dbReference type="SUPFAM" id="SSF48208">
    <property type="entry name" value="Six-hairpin glycosidases"/>
    <property type="match status" value="1"/>
</dbReference>
<dbReference type="RefSeq" id="WP_173826880.1">
    <property type="nucleotide sequence ID" value="NZ_AP017315.1"/>
</dbReference>
<dbReference type="InterPro" id="IPR008928">
    <property type="entry name" value="6-hairpin_glycosidase_sf"/>
</dbReference>
<organism evidence="2 3">
    <name type="scientific">Microcella alkaliphila</name>
    <dbReference type="NCBI Taxonomy" id="279828"/>
    <lineage>
        <taxon>Bacteria</taxon>
        <taxon>Bacillati</taxon>
        <taxon>Actinomycetota</taxon>
        <taxon>Actinomycetes</taxon>
        <taxon>Micrococcales</taxon>
        <taxon>Microbacteriaceae</taxon>
        <taxon>Microcella</taxon>
    </lineage>
</organism>
<dbReference type="Pfam" id="PF00723">
    <property type="entry name" value="Glyco_hydro_15"/>
    <property type="match status" value="1"/>
</dbReference>
<dbReference type="PANTHER" id="PTHR31616:SF0">
    <property type="entry name" value="GLUCAN 1,4-ALPHA-GLUCOSIDASE"/>
    <property type="match status" value="1"/>
</dbReference>
<dbReference type="PANTHER" id="PTHR31616">
    <property type="entry name" value="TREHALASE"/>
    <property type="match status" value="1"/>
</dbReference>
<dbReference type="Proteomes" id="UP000218965">
    <property type="component" value="Chromosome"/>
</dbReference>